<dbReference type="InterPro" id="IPR016024">
    <property type="entry name" value="ARM-type_fold"/>
</dbReference>
<dbReference type="Gene3D" id="1.25.10.10">
    <property type="entry name" value="Leucine-rich Repeat Variant"/>
    <property type="match status" value="1"/>
</dbReference>
<evidence type="ECO:0000313" key="3">
    <source>
        <dbReference type="EMBL" id="GAQ88635.1"/>
    </source>
</evidence>
<dbReference type="PANTHER" id="PTHR21567">
    <property type="entry name" value="CLASP"/>
    <property type="match status" value="1"/>
</dbReference>
<dbReference type="SMART" id="SM01349">
    <property type="entry name" value="TOG"/>
    <property type="match status" value="1"/>
</dbReference>
<dbReference type="Pfam" id="PF12348">
    <property type="entry name" value="CLASP_N"/>
    <property type="match status" value="1"/>
</dbReference>
<dbReference type="OMA" id="IATESWE"/>
<dbReference type="InterPro" id="IPR024395">
    <property type="entry name" value="CLASP_N_dom"/>
</dbReference>
<dbReference type="PANTHER" id="PTHR21567:SF62">
    <property type="entry name" value="ARM REPEAT SUPERFAMILY PROTEIN"/>
    <property type="match status" value="1"/>
</dbReference>
<feature type="domain" description="TOG" evidence="2">
    <location>
        <begin position="58"/>
        <end position="296"/>
    </location>
</feature>
<dbReference type="InterPro" id="IPR011989">
    <property type="entry name" value="ARM-like"/>
</dbReference>
<keyword evidence="4" id="KW-1185">Reference proteome</keyword>
<evidence type="ECO:0000259" key="2">
    <source>
        <dbReference type="SMART" id="SM01349"/>
    </source>
</evidence>
<gene>
    <name evidence="3" type="ORF">KFL_004460090</name>
</gene>
<dbReference type="InterPro" id="IPR034085">
    <property type="entry name" value="TOG"/>
</dbReference>
<dbReference type="Proteomes" id="UP000054558">
    <property type="component" value="Unassembled WGS sequence"/>
</dbReference>
<proteinExistence type="predicted"/>
<sequence length="351" mass="38217">MGPVKKSLFACKRMPPQPGVNDENRDVSDGLDATGFLRVANCAPGPEAIEIEYVRTEDLADTVDAEADGRTLLDRLDSKDWVTVCQALNNVRQLSLFHSVAAEVHLSAVVPKVLKAVKNPRSALQKTSLMALADMFLAFGDKMLESLDSLLLQLFLKASQDKQFVCEEADRTLSALSASLSPAAVLEKLLPYSKHKNPRVRAKATVSIHDSVARLGPDGIESFGWDRLVQVTAGQVSDQLPEAREAARKLIGELYAAYAFCYQAQPENTFYHTPPEPSRSEPDPDDMEGTSGNALQEGLADVASPGTGEPQQVSEKANEGETIEAAWGRFCSKFLSPLDVQAILRVFSSRQ</sequence>
<dbReference type="OrthoDB" id="63891at2759"/>
<evidence type="ECO:0000256" key="1">
    <source>
        <dbReference type="SAM" id="MobiDB-lite"/>
    </source>
</evidence>
<dbReference type="AlphaFoldDB" id="A0A1Y1ICE4"/>
<reference evidence="3 4" key="1">
    <citation type="journal article" date="2014" name="Nat. Commun.">
        <title>Klebsormidium flaccidum genome reveals primary factors for plant terrestrial adaptation.</title>
        <authorList>
            <person name="Hori K."/>
            <person name="Maruyama F."/>
            <person name="Fujisawa T."/>
            <person name="Togashi T."/>
            <person name="Yamamoto N."/>
            <person name="Seo M."/>
            <person name="Sato S."/>
            <person name="Yamada T."/>
            <person name="Mori H."/>
            <person name="Tajima N."/>
            <person name="Moriyama T."/>
            <person name="Ikeuchi M."/>
            <person name="Watanabe M."/>
            <person name="Wada H."/>
            <person name="Kobayashi K."/>
            <person name="Saito M."/>
            <person name="Masuda T."/>
            <person name="Sasaki-Sekimoto Y."/>
            <person name="Mashiguchi K."/>
            <person name="Awai K."/>
            <person name="Shimojima M."/>
            <person name="Masuda S."/>
            <person name="Iwai M."/>
            <person name="Nobusawa T."/>
            <person name="Narise T."/>
            <person name="Kondo S."/>
            <person name="Saito H."/>
            <person name="Sato R."/>
            <person name="Murakawa M."/>
            <person name="Ihara Y."/>
            <person name="Oshima-Yamada Y."/>
            <person name="Ohtaka K."/>
            <person name="Satoh M."/>
            <person name="Sonobe K."/>
            <person name="Ishii M."/>
            <person name="Ohtani R."/>
            <person name="Kanamori-Sato M."/>
            <person name="Honoki R."/>
            <person name="Miyazaki D."/>
            <person name="Mochizuki H."/>
            <person name="Umetsu J."/>
            <person name="Higashi K."/>
            <person name="Shibata D."/>
            <person name="Kamiya Y."/>
            <person name="Sato N."/>
            <person name="Nakamura Y."/>
            <person name="Tabata S."/>
            <person name="Ida S."/>
            <person name="Kurokawa K."/>
            <person name="Ohta H."/>
        </authorList>
    </citation>
    <scope>NUCLEOTIDE SEQUENCE [LARGE SCALE GENOMIC DNA]</scope>
    <source>
        <strain evidence="3 4">NIES-2285</strain>
    </source>
</reference>
<name>A0A1Y1ICE4_KLENI</name>
<dbReference type="SUPFAM" id="SSF48371">
    <property type="entry name" value="ARM repeat"/>
    <property type="match status" value="1"/>
</dbReference>
<organism evidence="3 4">
    <name type="scientific">Klebsormidium nitens</name>
    <name type="common">Green alga</name>
    <name type="synonym">Ulothrix nitens</name>
    <dbReference type="NCBI Taxonomy" id="105231"/>
    <lineage>
        <taxon>Eukaryota</taxon>
        <taxon>Viridiplantae</taxon>
        <taxon>Streptophyta</taxon>
        <taxon>Klebsormidiophyceae</taxon>
        <taxon>Klebsormidiales</taxon>
        <taxon>Klebsormidiaceae</taxon>
        <taxon>Klebsormidium</taxon>
    </lineage>
</organism>
<dbReference type="EMBL" id="DF237395">
    <property type="protein sequence ID" value="GAQ88635.1"/>
    <property type="molecule type" value="Genomic_DNA"/>
</dbReference>
<accession>A0A1Y1ICE4</accession>
<evidence type="ECO:0000313" key="4">
    <source>
        <dbReference type="Proteomes" id="UP000054558"/>
    </source>
</evidence>
<feature type="region of interest" description="Disordered" evidence="1">
    <location>
        <begin position="269"/>
        <end position="319"/>
    </location>
</feature>
<protein>
    <recommendedName>
        <fullName evidence="2">TOG domain-containing protein</fullName>
    </recommendedName>
</protein>